<feature type="compositionally biased region" description="Basic and acidic residues" evidence="1">
    <location>
        <begin position="181"/>
        <end position="206"/>
    </location>
</feature>
<feature type="non-terminal residue" evidence="2">
    <location>
        <position position="1"/>
    </location>
</feature>
<evidence type="ECO:0000256" key="1">
    <source>
        <dbReference type="SAM" id="MobiDB-lite"/>
    </source>
</evidence>
<dbReference type="EMBL" id="AZIM01000827">
    <property type="protein sequence ID" value="ETE69182.1"/>
    <property type="molecule type" value="Genomic_DNA"/>
</dbReference>
<evidence type="ECO:0000313" key="2">
    <source>
        <dbReference type="EMBL" id="ETE69182.1"/>
    </source>
</evidence>
<name>V8P5M2_OPHHA</name>
<feature type="compositionally biased region" description="Basic and acidic residues" evidence="1">
    <location>
        <begin position="215"/>
        <end position="241"/>
    </location>
</feature>
<accession>V8P5M2</accession>
<keyword evidence="3" id="KW-1185">Reference proteome</keyword>
<feature type="region of interest" description="Disordered" evidence="1">
    <location>
        <begin position="164"/>
        <end position="262"/>
    </location>
</feature>
<comment type="caution">
    <text evidence="2">The sequence shown here is derived from an EMBL/GenBank/DDBJ whole genome shotgun (WGS) entry which is preliminary data.</text>
</comment>
<sequence>MEKVRTEGPRTASKKCYRSTKPVVKKHLPVQLNTYFFFFLPTISCSDDQLCQDPLAVLLLHPGSFPEGSSSMHLPLASLLGWHAPSCLPWPVGHGPIVPPFSVAHSMKQYSSWAFGHSGQLAASQSASCQSWQPEAMVRSITEVIGGGDLGRCCRQTVFGSPVPDHASLIMNGKGRTGWGEGRKEKQKERKKEGRKEGRKEGERGKRERGKGRKKEGMEGKVNEIGREGGREGEKKERKEGPQTLHSLDTASEDALKQSSSPTLCSRRRPYVIWVILVPLTERKIPSKGNDCACQTVAKGRSCHVTPGRSLPSKPLPLFGNLPLC</sequence>
<dbReference type="AlphaFoldDB" id="V8P5M2"/>
<gene>
    <name evidence="2" type="primary">PXR1</name>
    <name evidence="2" type="ORF">L345_05015</name>
</gene>
<evidence type="ECO:0000313" key="3">
    <source>
        <dbReference type="Proteomes" id="UP000018936"/>
    </source>
</evidence>
<organism evidence="2 3">
    <name type="scientific">Ophiophagus hannah</name>
    <name type="common">King cobra</name>
    <name type="synonym">Naja hannah</name>
    <dbReference type="NCBI Taxonomy" id="8665"/>
    <lineage>
        <taxon>Eukaryota</taxon>
        <taxon>Metazoa</taxon>
        <taxon>Chordata</taxon>
        <taxon>Craniata</taxon>
        <taxon>Vertebrata</taxon>
        <taxon>Euteleostomi</taxon>
        <taxon>Lepidosauria</taxon>
        <taxon>Squamata</taxon>
        <taxon>Bifurcata</taxon>
        <taxon>Unidentata</taxon>
        <taxon>Episquamata</taxon>
        <taxon>Toxicofera</taxon>
        <taxon>Serpentes</taxon>
        <taxon>Colubroidea</taxon>
        <taxon>Elapidae</taxon>
        <taxon>Elapinae</taxon>
        <taxon>Ophiophagus</taxon>
    </lineage>
</organism>
<protein>
    <submittedName>
        <fullName evidence="2">Pxr1</fullName>
    </submittedName>
</protein>
<proteinExistence type="predicted"/>
<reference evidence="2 3" key="1">
    <citation type="journal article" date="2013" name="Proc. Natl. Acad. Sci. U.S.A.">
        <title>The king cobra genome reveals dynamic gene evolution and adaptation in the snake venom system.</title>
        <authorList>
            <person name="Vonk F.J."/>
            <person name="Casewell N.R."/>
            <person name="Henkel C.V."/>
            <person name="Heimberg A.M."/>
            <person name="Jansen H.J."/>
            <person name="McCleary R.J."/>
            <person name="Kerkkamp H.M."/>
            <person name="Vos R.A."/>
            <person name="Guerreiro I."/>
            <person name="Calvete J.J."/>
            <person name="Wuster W."/>
            <person name="Woods A.E."/>
            <person name="Logan J.M."/>
            <person name="Harrison R.A."/>
            <person name="Castoe T.A."/>
            <person name="de Koning A.P."/>
            <person name="Pollock D.D."/>
            <person name="Yandell M."/>
            <person name="Calderon D."/>
            <person name="Renjifo C."/>
            <person name="Currier R.B."/>
            <person name="Salgado D."/>
            <person name="Pla D."/>
            <person name="Sanz L."/>
            <person name="Hyder A.S."/>
            <person name="Ribeiro J.M."/>
            <person name="Arntzen J.W."/>
            <person name="van den Thillart G.E."/>
            <person name="Boetzer M."/>
            <person name="Pirovano W."/>
            <person name="Dirks R.P."/>
            <person name="Spaink H.P."/>
            <person name="Duboule D."/>
            <person name="McGlinn E."/>
            <person name="Kini R.M."/>
            <person name="Richardson M.K."/>
        </authorList>
    </citation>
    <scope>NUCLEOTIDE SEQUENCE</scope>
    <source>
        <tissue evidence="2">Blood</tissue>
    </source>
</reference>
<dbReference type="Proteomes" id="UP000018936">
    <property type="component" value="Unassembled WGS sequence"/>
</dbReference>